<dbReference type="EMBL" id="QUSY01000141">
    <property type="protein sequence ID" value="RHY32366.1"/>
    <property type="molecule type" value="Genomic_DNA"/>
</dbReference>
<feature type="compositionally biased region" description="Acidic residues" evidence="1">
    <location>
        <begin position="123"/>
        <end position="134"/>
    </location>
</feature>
<gene>
    <name evidence="3" type="ORF">DYB32_003167</name>
</gene>
<comment type="caution">
    <text evidence="3">The sequence shown here is derived from an EMBL/GenBank/DDBJ whole genome shotgun (WGS) entry which is preliminary data.</text>
</comment>
<feature type="signal peptide" evidence="2">
    <location>
        <begin position="1"/>
        <end position="16"/>
    </location>
</feature>
<dbReference type="VEuPathDB" id="FungiDB:H310_03534"/>
<protein>
    <recommendedName>
        <fullName evidence="5">RxLR effector protein</fullName>
    </recommendedName>
</protein>
<evidence type="ECO:0000313" key="3">
    <source>
        <dbReference type="EMBL" id="RHY32366.1"/>
    </source>
</evidence>
<dbReference type="Proteomes" id="UP000285060">
    <property type="component" value="Unassembled WGS sequence"/>
</dbReference>
<dbReference type="AlphaFoldDB" id="A0A3R6Z7H8"/>
<evidence type="ECO:0000313" key="4">
    <source>
        <dbReference type="Proteomes" id="UP000285060"/>
    </source>
</evidence>
<organism evidence="3 4">
    <name type="scientific">Aphanomyces invadans</name>
    <dbReference type="NCBI Taxonomy" id="157072"/>
    <lineage>
        <taxon>Eukaryota</taxon>
        <taxon>Sar</taxon>
        <taxon>Stramenopiles</taxon>
        <taxon>Oomycota</taxon>
        <taxon>Saprolegniomycetes</taxon>
        <taxon>Saprolegniales</taxon>
        <taxon>Verrucalvaceae</taxon>
        <taxon>Aphanomyces</taxon>
    </lineage>
</organism>
<accession>A0A3R6Z7H8</accession>
<evidence type="ECO:0000256" key="2">
    <source>
        <dbReference type="SAM" id="SignalP"/>
    </source>
</evidence>
<feature type="region of interest" description="Disordered" evidence="1">
    <location>
        <begin position="100"/>
        <end position="134"/>
    </location>
</feature>
<proteinExistence type="predicted"/>
<feature type="chain" id="PRO_5018754577" description="RxLR effector protein" evidence="2">
    <location>
        <begin position="17"/>
        <end position="178"/>
    </location>
</feature>
<evidence type="ECO:0008006" key="5">
    <source>
        <dbReference type="Google" id="ProtNLM"/>
    </source>
</evidence>
<keyword evidence="2" id="KW-0732">Signal</keyword>
<evidence type="ECO:0000256" key="1">
    <source>
        <dbReference type="SAM" id="MobiDB-lite"/>
    </source>
</evidence>
<name>A0A3R6Z7H8_9STRA</name>
<reference evidence="3 4" key="1">
    <citation type="submission" date="2018-08" db="EMBL/GenBank/DDBJ databases">
        <title>Aphanomyces genome sequencing and annotation.</title>
        <authorList>
            <person name="Minardi D."/>
            <person name="Oidtmann B."/>
            <person name="Van Der Giezen M."/>
            <person name="Studholme D.J."/>
        </authorList>
    </citation>
    <scope>NUCLEOTIDE SEQUENCE [LARGE SCALE GENOMIC DNA]</scope>
    <source>
        <strain evidence="3 4">NJM0002</strain>
    </source>
</reference>
<keyword evidence="4" id="KW-1185">Reference proteome</keyword>
<dbReference type="PROSITE" id="PS51257">
    <property type="entry name" value="PROKAR_LIPOPROTEIN"/>
    <property type="match status" value="1"/>
</dbReference>
<sequence>MRVFSPLVFAASAACAQPLLVQDSPVMRVLTTDNDYGLNQYEAFGVPVDEADFEDGENDFNHGENDYDGRNGNLHYDVAEGGQDDADFADFSLAHPAPAIALPSTEGKPSNGVENYVIKKSDDDDDDDDDDYDEADLHGEEIHIARLHPSTSVAHSKLHGVPSMQLHMLNHAPAHVPR</sequence>